<evidence type="ECO:0008006" key="3">
    <source>
        <dbReference type="Google" id="ProtNLM"/>
    </source>
</evidence>
<dbReference type="Proteomes" id="UP001221217">
    <property type="component" value="Unassembled WGS sequence"/>
</dbReference>
<gene>
    <name evidence="1" type="ORF">PQJ61_00050</name>
</gene>
<proteinExistence type="predicted"/>
<comment type="caution">
    <text evidence="1">The sequence shown here is derived from an EMBL/GenBank/DDBJ whole genome shotgun (WGS) entry which is preliminary data.</text>
</comment>
<evidence type="ECO:0000313" key="1">
    <source>
        <dbReference type="EMBL" id="MDC7225135.1"/>
    </source>
</evidence>
<dbReference type="AlphaFoldDB" id="A0AAJ1ICX0"/>
<name>A0AAJ1ICX0_9SPIO</name>
<protein>
    <recommendedName>
        <fullName evidence="3">Transposase</fullName>
    </recommendedName>
</protein>
<reference evidence="1 2" key="1">
    <citation type="submission" date="2022-12" db="EMBL/GenBank/DDBJ databases">
        <title>Metagenome assembled genome from gulf of manar.</title>
        <authorList>
            <person name="Kohli P."/>
            <person name="Pk S."/>
            <person name="Venkata Ramana C."/>
            <person name="Sasikala C."/>
        </authorList>
    </citation>
    <scope>NUCLEOTIDE SEQUENCE [LARGE SCALE GENOMIC DNA]</scope>
    <source>
        <strain evidence="1">JB008</strain>
    </source>
</reference>
<evidence type="ECO:0000313" key="2">
    <source>
        <dbReference type="Proteomes" id="UP001221217"/>
    </source>
</evidence>
<accession>A0AAJ1ICX0</accession>
<organism evidence="1 2">
    <name type="scientific">Candidatus Thalassospirochaeta sargassi</name>
    <dbReference type="NCBI Taxonomy" id="3119039"/>
    <lineage>
        <taxon>Bacteria</taxon>
        <taxon>Pseudomonadati</taxon>
        <taxon>Spirochaetota</taxon>
        <taxon>Spirochaetia</taxon>
        <taxon>Spirochaetales</taxon>
        <taxon>Spirochaetaceae</taxon>
        <taxon>Candidatus Thalassospirochaeta</taxon>
    </lineage>
</organism>
<dbReference type="EMBL" id="JAQQAL010000002">
    <property type="protein sequence ID" value="MDC7225135.1"/>
    <property type="molecule type" value="Genomic_DNA"/>
</dbReference>
<sequence>MSTKSIFAYINRHQKLKSFPVIKMCKALGVSETGYYKWKRTGNKPKAWQLLLVKIHGILDEYPDNSNYGIERIMIALEQRGYKSSRSTVIRAMR</sequence>